<dbReference type="NCBIfam" id="TIGR01167">
    <property type="entry name" value="LPXTG_anchor"/>
    <property type="match status" value="1"/>
</dbReference>
<name>A0ABP7V6M5_9BACI</name>
<dbReference type="Gene3D" id="2.60.120.260">
    <property type="entry name" value="Galactose-binding domain-like"/>
    <property type="match status" value="1"/>
</dbReference>
<dbReference type="PRINTS" id="PR00134">
    <property type="entry name" value="GLHYDRLASE10"/>
</dbReference>
<evidence type="ECO:0000256" key="10">
    <source>
        <dbReference type="ARBA" id="ARBA00023088"/>
    </source>
</evidence>
<comment type="subcellular location">
    <subcellularLocation>
        <location evidence="2">Secreted</location>
        <location evidence="2">Cell wall</location>
        <topology evidence="2">Peptidoglycan-anchor</topology>
    </subcellularLocation>
</comment>
<keyword evidence="16" id="KW-1133">Transmembrane helix</keyword>
<keyword evidence="16" id="KW-0812">Transmembrane</keyword>
<feature type="transmembrane region" description="Helical" evidence="16">
    <location>
        <begin position="555"/>
        <end position="575"/>
    </location>
</feature>
<dbReference type="Pfam" id="PF00746">
    <property type="entry name" value="Gram_pos_anchor"/>
    <property type="match status" value="1"/>
</dbReference>
<keyword evidence="5" id="KW-0964">Secreted</keyword>
<dbReference type="SUPFAM" id="SSF51445">
    <property type="entry name" value="(Trans)glycosidases"/>
    <property type="match status" value="1"/>
</dbReference>
<dbReference type="SMART" id="SM00633">
    <property type="entry name" value="Glyco_10"/>
    <property type="match status" value="1"/>
</dbReference>
<protein>
    <recommendedName>
        <fullName evidence="15">Beta-xylanase</fullName>
        <ecNumber evidence="15">3.2.1.8</ecNumber>
    </recommendedName>
</protein>
<comment type="caution">
    <text evidence="18">The sequence shown here is derived from an EMBL/GenBank/DDBJ whole genome shotgun (WGS) entry which is preliminary data.</text>
</comment>
<evidence type="ECO:0000256" key="8">
    <source>
        <dbReference type="ARBA" id="ARBA00022737"/>
    </source>
</evidence>
<keyword evidence="19" id="KW-1185">Reference proteome</keyword>
<dbReference type="PANTHER" id="PTHR31490:SF90">
    <property type="entry name" value="ENDO-1,4-BETA-XYLANASE A"/>
    <property type="match status" value="1"/>
</dbReference>
<dbReference type="Gene3D" id="3.20.20.80">
    <property type="entry name" value="Glycosidases"/>
    <property type="match status" value="1"/>
</dbReference>
<keyword evidence="10" id="KW-0572">Peptidoglycan-anchor</keyword>
<dbReference type="InterPro" id="IPR044846">
    <property type="entry name" value="GH10"/>
</dbReference>
<dbReference type="EMBL" id="BAABDL010000022">
    <property type="protein sequence ID" value="GAA4060735.1"/>
    <property type="molecule type" value="Genomic_DNA"/>
</dbReference>
<keyword evidence="8" id="KW-0677">Repeat</keyword>
<dbReference type="Pfam" id="PF02018">
    <property type="entry name" value="CBM_4_9"/>
    <property type="match status" value="1"/>
</dbReference>
<evidence type="ECO:0000313" key="19">
    <source>
        <dbReference type="Proteomes" id="UP001501734"/>
    </source>
</evidence>
<keyword evidence="16" id="KW-0472">Membrane</keyword>
<evidence type="ECO:0000256" key="15">
    <source>
        <dbReference type="RuleBase" id="RU361174"/>
    </source>
</evidence>
<dbReference type="SUPFAM" id="SSF49785">
    <property type="entry name" value="Galactose-binding domain-like"/>
    <property type="match status" value="1"/>
</dbReference>
<sequence length="584" mass="66743">MLKKMPRRVICTLMILTLFLPNILQVVPVYAEELTVVATYDFEDETNQGWMPRVNSEQLSVTSDSAKSGDFSLLIENREGTAAGPTLDVTSDISEEHTYELEAWVKLAPGEEPAELLISVQEEPMSGDTHYENISPALTVTDEEWVLLEASYQRDPDITNLHFYVEEPYDPDQTTGVSFYLDDFIIRSSGERVILEIEDITPLKEAYADYFHIGAAIFPGQQTGLHGELLAKHYNMITAENIMKPESLQPVEGQFNFAQADAMIEFAKENDMAVRFHTLVWHSQTPNWFFRDAEGNPMVVDGEVADPDNYETNKQLLLDRMETHIRTVVERYAHDIDSWDVVNEVIEGGGYRKSEYYIMTGTDFIHEAFRITRDELDKQGANGKLYYNDYESQDPTKSRLIYNMAEEMIELGIPIDGIGHQAHMTITWPSIDHLVESIERMASLGLDNQITELDMSIYSSDQQASYGSYDNIPEDVLETQAERYRELFEALRELSDDISSVVFWGIGDDHTWLHNFPVQGRLNAPFVFDHELQAKEAYYAITEFYTPLPQTATPMYNYLLIGGTLVVIGIGYFIFQKKRKTKES</sequence>
<comment type="pathway">
    <text evidence="3">Glycan degradation; xylan degradation.</text>
</comment>
<dbReference type="PROSITE" id="PS00591">
    <property type="entry name" value="GH10_1"/>
    <property type="match status" value="1"/>
</dbReference>
<reference evidence="19" key="1">
    <citation type="journal article" date="2019" name="Int. J. Syst. Evol. Microbiol.">
        <title>The Global Catalogue of Microorganisms (GCM) 10K type strain sequencing project: providing services to taxonomists for standard genome sequencing and annotation.</title>
        <authorList>
            <consortium name="The Broad Institute Genomics Platform"/>
            <consortium name="The Broad Institute Genome Sequencing Center for Infectious Disease"/>
            <person name="Wu L."/>
            <person name="Ma J."/>
        </authorList>
    </citation>
    <scope>NUCLEOTIDE SEQUENCE [LARGE SCALE GENOMIC DNA]</scope>
    <source>
        <strain evidence="19">JCM 17250</strain>
    </source>
</reference>
<dbReference type="InterPro" id="IPR019931">
    <property type="entry name" value="LPXTG_anchor"/>
</dbReference>
<feature type="domain" description="GH10" evidence="17">
    <location>
        <begin position="197"/>
        <end position="544"/>
    </location>
</feature>
<dbReference type="InterPro" id="IPR031158">
    <property type="entry name" value="GH10_AS"/>
</dbReference>
<organism evidence="18 19">
    <name type="scientific">Amphibacillus indicireducens</name>
    <dbReference type="NCBI Taxonomy" id="1076330"/>
    <lineage>
        <taxon>Bacteria</taxon>
        <taxon>Bacillati</taxon>
        <taxon>Bacillota</taxon>
        <taxon>Bacilli</taxon>
        <taxon>Bacillales</taxon>
        <taxon>Bacillaceae</taxon>
        <taxon>Amphibacillus</taxon>
    </lineage>
</organism>
<evidence type="ECO:0000256" key="11">
    <source>
        <dbReference type="ARBA" id="ARBA00023277"/>
    </source>
</evidence>
<keyword evidence="7" id="KW-0732">Signal</keyword>
<evidence type="ECO:0000256" key="6">
    <source>
        <dbReference type="ARBA" id="ARBA00022651"/>
    </source>
</evidence>
<comment type="catalytic activity">
    <reaction evidence="1 15">
        <text>Endohydrolysis of (1-&gt;4)-beta-D-xylosidic linkages in xylans.</text>
        <dbReference type="EC" id="3.2.1.8"/>
    </reaction>
</comment>
<comment type="similarity">
    <text evidence="15">Belongs to the glycosyl hydrolase 10 (cellulase F) family.</text>
</comment>
<evidence type="ECO:0000256" key="9">
    <source>
        <dbReference type="ARBA" id="ARBA00022801"/>
    </source>
</evidence>
<dbReference type="Proteomes" id="UP001501734">
    <property type="component" value="Unassembled WGS sequence"/>
</dbReference>
<keyword evidence="12 15" id="KW-0326">Glycosidase</keyword>
<keyword evidence="6" id="KW-0858">Xylan degradation</keyword>
<feature type="active site" description="Nucleophile" evidence="14">
    <location>
        <position position="452"/>
    </location>
</feature>
<dbReference type="InterPro" id="IPR001000">
    <property type="entry name" value="GH10_dom"/>
</dbReference>
<keyword evidence="13 15" id="KW-0624">Polysaccharide degradation</keyword>
<proteinExistence type="inferred from homology"/>
<dbReference type="EC" id="3.2.1.8" evidence="15"/>
<evidence type="ECO:0000256" key="1">
    <source>
        <dbReference type="ARBA" id="ARBA00000681"/>
    </source>
</evidence>
<dbReference type="Pfam" id="PF00331">
    <property type="entry name" value="Glyco_hydro_10"/>
    <property type="match status" value="1"/>
</dbReference>
<keyword evidence="11 15" id="KW-0119">Carbohydrate metabolism</keyword>
<dbReference type="InterPro" id="IPR008979">
    <property type="entry name" value="Galactose-bd-like_sf"/>
</dbReference>
<dbReference type="PROSITE" id="PS51760">
    <property type="entry name" value="GH10_2"/>
    <property type="match status" value="1"/>
</dbReference>
<evidence type="ECO:0000256" key="14">
    <source>
        <dbReference type="PROSITE-ProRule" id="PRU10061"/>
    </source>
</evidence>
<evidence type="ECO:0000256" key="13">
    <source>
        <dbReference type="ARBA" id="ARBA00023326"/>
    </source>
</evidence>
<dbReference type="PANTHER" id="PTHR31490">
    <property type="entry name" value="GLYCOSYL HYDROLASE"/>
    <property type="match status" value="1"/>
</dbReference>
<evidence type="ECO:0000313" key="18">
    <source>
        <dbReference type="EMBL" id="GAA4060735.1"/>
    </source>
</evidence>
<evidence type="ECO:0000256" key="3">
    <source>
        <dbReference type="ARBA" id="ARBA00004851"/>
    </source>
</evidence>
<evidence type="ECO:0000256" key="7">
    <source>
        <dbReference type="ARBA" id="ARBA00022729"/>
    </source>
</evidence>
<evidence type="ECO:0000256" key="5">
    <source>
        <dbReference type="ARBA" id="ARBA00022525"/>
    </source>
</evidence>
<evidence type="ECO:0000256" key="2">
    <source>
        <dbReference type="ARBA" id="ARBA00004168"/>
    </source>
</evidence>
<evidence type="ECO:0000256" key="16">
    <source>
        <dbReference type="SAM" id="Phobius"/>
    </source>
</evidence>
<keyword evidence="9 15" id="KW-0378">Hydrolase</keyword>
<dbReference type="RefSeq" id="WP_344909958.1">
    <property type="nucleotide sequence ID" value="NZ_BAABDL010000022.1"/>
</dbReference>
<accession>A0ABP7V6M5</accession>
<evidence type="ECO:0000256" key="12">
    <source>
        <dbReference type="ARBA" id="ARBA00023295"/>
    </source>
</evidence>
<keyword evidence="4" id="KW-0134">Cell wall</keyword>
<dbReference type="InterPro" id="IPR017853">
    <property type="entry name" value="GH"/>
</dbReference>
<evidence type="ECO:0000259" key="17">
    <source>
        <dbReference type="PROSITE" id="PS51760"/>
    </source>
</evidence>
<evidence type="ECO:0000256" key="4">
    <source>
        <dbReference type="ARBA" id="ARBA00022512"/>
    </source>
</evidence>
<gene>
    <name evidence="18" type="ORF">GCM10022410_04740</name>
</gene>
<dbReference type="InterPro" id="IPR003305">
    <property type="entry name" value="CenC_carb-bd"/>
</dbReference>